<dbReference type="RefSeq" id="WP_088872336.1">
    <property type="nucleotide sequence ID" value="NZ_CP022110.1"/>
</dbReference>
<dbReference type="Gene3D" id="3.40.50.1010">
    <property type="entry name" value="5'-nuclease"/>
    <property type="match status" value="1"/>
</dbReference>
<dbReference type="PANTHER" id="PTHR35901">
    <property type="entry name" value="RIBONUCLEASE VAPC3"/>
    <property type="match status" value="1"/>
</dbReference>
<evidence type="ECO:0000313" key="2">
    <source>
        <dbReference type="EMBL" id="ASG21658.1"/>
    </source>
</evidence>
<name>A0A248JU76_9PROT</name>
<dbReference type="SUPFAM" id="SSF88723">
    <property type="entry name" value="PIN domain-like"/>
    <property type="match status" value="1"/>
</dbReference>
<dbReference type="InterPro" id="IPR044153">
    <property type="entry name" value="PIN_Pae0151-like"/>
</dbReference>
<reference evidence="2 3" key="1">
    <citation type="submission" date="2017-06" db="EMBL/GenBank/DDBJ databases">
        <title>Complete genome sequence of Nitrospirillum amazonense strain CBAmC, an endophytic nitrogen-fixing and plant growth-promoting bacterium, isolated from sugarcane.</title>
        <authorList>
            <person name="Schwab S."/>
            <person name="dos Santos Teixeira K.R."/>
            <person name="Simoes Araujo J.L."/>
            <person name="Soares Vidal M."/>
            <person name="Borges de Freitas H.R."/>
            <person name="Rivello Crivelaro A.L."/>
            <person name="Bueno de Camargo Nunes A."/>
            <person name="dos Santos C.M."/>
            <person name="Palmeira da Silva Rosa D."/>
            <person name="da Silva Padilha D."/>
            <person name="da Silva E."/>
            <person name="Araujo Terra L."/>
            <person name="Soares Mendes V."/>
            <person name="Farinelli L."/>
            <person name="Magalhaes Cruz L."/>
            <person name="Baldani J.I."/>
        </authorList>
    </citation>
    <scope>NUCLEOTIDE SEQUENCE [LARGE SCALE GENOMIC DNA]</scope>
    <source>
        <strain evidence="2 3">CBAmC</strain>
    </source>
</reference>
<sequence>MSLQFVTDASVALQWVVPEATSPVADRLLGHRLLAPDVLMGDLAQVLGAKVALGDLTAVEAATAAMALQGAEVELMPSRPLLADAVRLAAQLSHPAQDCLYLALAQGLQLVYVTANPALVRSVRGPLGGRLAGRVVLVHEVERFLR</sequence>
<accession>A0A248JU76</accession>
<gene>
    <name evidence="2" type="ORF">Y958_13245</name>
</gene>
<evidence type="ECO:0008006" key="4">
    <source>
        <dbReference type="Google" id="ProtNLM"/>
    </source>
</evidence>
<protein>
    <recommendedName>
        <fullName evidence="4">PIN domain-containing protein</fullName>
    </recommendedName>
</protein>
<keyword evidence="1" id="KW-0460">Magnesium</keyword>
<keyword evidence="3" id="KW-1185">Reference proteome</keyword>
<evidence type="ECO:0000256" key="1">
    <source>
        <dbReference type="ARBA" id="ARBA00022842"/>
    </source>
</evidence>
<dbReference type="InterPro" id="IPR051619">
    <property type="entry name" value="TypeII_TA_RNase_PINc/VapC"/>
</dbReference>
<dbReference type="EMBL" id="CP022110">
    <property type="protein sequence ID" value="ASG21658.1"/>
    <property type="molecule type" value="Genomic_DNA"/>
</dbReference>
<evidence type="ECO:0000313" key="3">
    <source>
        <dbReference type="Proteomes" id="UP000197153"/>
    </source>
</evidence>
<dbReference type="AlphaFoldDB" id="A0A248JU76"/>
<dbReference type="PANTHER" id="PTHR35901:SF1">
    <property type="entry name" value="EXONUCLEASE VAPC9"/>
    <property type="match status" value="1"/>
</dbReference>
<dbReference type="CDD" id="cd09873">
    <property type="entry name" value="PIN_Pae0151-like"/>
    <property type="match status" value="1"/>
</dbReference>
<organism evidence="2 3">
    <name type="scientific">Nitrospirillum viridazoti CBAmc</name>
    <dbReference type="NCBI Taxonomy" id="1441467"/>
    <lineage>
        <taxon>Bacteria</taxon>
        <taxon>Pseudomonadati</taxon>
        <taxon>Pseudomonadota</taxon>
        <taxon>Alphaproteobacteria</taxon>
        <taxon>Rhodospirillales</taxon>
        <taxon>Azospirillaceae</taxon>
        <taxon>Nitrospirillum</taxon>
        <taxon>Nitrospirillum viridazoti</taxon>
    </lineage>
</organism>
<dbReference type="Proteomes" id="UP000197153">
    <property type="component" value="Chromosome 1"/>
</dbReference>
<dbReference type="InterPro" id="IPR029060">
    <property type="entry name" value="PIN-like_dom_sf"/>
</dbReference>
<dbReference type="KEGG" id="nao:Y958_13245"/>
<proteinExistence type="predicted"/>